<reference evidence="10 13" key="3">
    <citation type="journal article" date="2017" name="Nat. Microbiol.">
        <title>Natural product diversity associated with the nematode symbionts Photorhabdus and Xenorhabdus.</title>
        <authorList>
            <person name="Tobias N.J."/>
            <person name="Wolff H."/>
            <person name="Djahanschiri B."/>
            <person name="Grundmann F."/>
            <person name="Kronenwerth M."/>
            <person name="Shi Y.M."/>
            <person name="Simonyi S."/>
            <person name="Grun P."/>
            <person name="Shapiro-Ilan D."/>
            <person name="Pidot S.J."/>
            <person name="Stinear T.P."/>
            <person name="Ebersberger I."/>
            <person name="Bode H.B."/>
        </authorList>
    </citation>
    <scope>NUCLEOTIDE SEQUENCE [LARGE SCALE GENOMIC DNA]</scope>
    <source>
        <strain evidence="10 13">DSM 17908</strain>
    </source>
</reference>
<evidence type="ECO:0000313" key="12">
    <source>
        <dbReference type="Proteomes" id="UP000198919"/>
    </source>
</evidence>
<proteinExistence type="predicted"/>
<dbReference type="Proteomes" id="UP000224607">
    <property type="component" value="Unassembled WGS sequence"/>
</dbReference>
<evidence type="ECO:0000256" key="4">
    <source>
        <dbReference type="ARBA" id="ARBA00022692"/>
    </source>
</evidence>
<feature type="domain" description="Ancillary SecYEG translocon subunit/Cell division coordinator CpoB TPR" evidence="9">
    <location>
        <begin position="15"/>
        <end position="205"/>
    </location>
</feature>
<feature type="transmembrane region" description="Helical" evidence="8">
    <location>
        <begin position="24"/>
        <end position="42"/>
    </location>
</feature>
<keyword evidence="5 8" id="KW-1133">Transmembrane helix</keyword>
<reference evidence="12" key="2">
    <citation type="submission" date="2016-10" db="EMBL/GenBank/DDBJ databases">
        <authorList>
            <person name="Varghese N."/>
            <person name="Submissions S."/>
        </authorList>
    </citation>
    <scope>NUCLEOTIDE SEQUENCE [LARGE SCALE GENOMIC DNA]</scope>
    <source>
        <strain evidence="12">DSM 17908</strain>
    </source>
</reference>
<evidence type="ECO:0000256" key="2">
    <source>
        <dbReference type="ARBA" id="ARBA00004236"/>
    </source>
</evidence>
<organism evidence="11 12">
    <name type="scientific">Xenorhabdus mauleonii</name>
    <dbReference type="NCBI Taxonomy" id="351675"/>
    <lineage>
        <taxon>Bacteria</taxon>
        <taxon>Pseudomonadati</taxon>
        <taxon>Pseudomonadota</taxon>
        <taxon>Gammaproteobacteria</taxon>
        <taxon>Enterobacterales</taxon>
        <taxon>Morganellaceae</taxon>
        <taxon>Xenorhabdus</taxon>
    </lineage>
</organism>
<dbReference type="Pfam" id="PF09976">
    <property type="entry name" value="TPR_21"/>
    <property type="match status" value="1"/>
</dbReference>
<dbReference type="GO" id="GO:0044877">
    <property type="term" value="F:protein-containing complex binding"/>
    <property type="evidence" value="ECO:0007669"/>
    <property type="project" value="InterPro"/>
</dbReference>
<evidence type="ECO:0000256" key="6">
    <source>
        <dbReference type="ARBA" id="ARBA00023136"/>
    </source>
</evidence>
<evidence type="ECO:0000256" key="8">
    <source>
        <dbReference type="SAM" id="Phobius"/>
    </source>
</evidence>
<dbReference type="EMBL" id="NITY01000001">
    <property type="protein sequence ID" value="PHM46231.1"/>
    <property type="molecule type" value="Genomic_DNA"/>
</dbReference>
<keyword evidence="7" id="KW-0143">Chaperone</keyword>
<dbReference type="STRING" id="351675.SAMN05421680_102232"/>
<keyword evidence="6 8" id="KW-0472">Membrane</keyword>
<reference evidence="11" key="1">
    <citation type="submission" date="2016-10" db="EMBL/GenBank/DDBJ databases">
        <authorList>
            <person name="de Groot N.N."/>
        </authorList>
    </citation>
    <scope>NUCLEOTIDE SEQUENCE [LARGE SCALE GENOMIC DNA]</scope>
    <source>
        <strain evidence="11">DSM 17908</strain>
    </source>
</reference>
<dbReference type="OrthoDB" id="9789675at2"/>
<evidence type="ECO:0000256" key="3">
    <source>
        <dbReference type="ARBA" id="ARBA00022475"/>
    </source>
</evidence>
<gene>
    <name evidence="11" type="ORF">SAMN05421680_102232</name>
    <name evidence="10" type="ORF">Xmau_00637</name>
</gene>
<evidence type="ECO:0000313" key="11">
    <source>
        <dbReference type="EMBL" id="SFI60501.1"/>
    </source>
</evidence>
<dbReference type="EMBL" id="FORG01000002">
    <property type="protein sequence ID" value="SFI60501.1"/>
    <property type="molecule type" value="Genomic_DNA"/>
</dbReference>
<accession>A0A1I3JJT2</accession>
<dbReference type="AlphaFoldDB" id="A0A1I3JJT2"/>
<dbReference type="PIRSF" id="PIRSF006170">
    <property type="entry name" value="YfgM"/>
    <property type="match status" value="1"/>
</dbReference>
<dbReference type="InterPro" id="IPR018704">
    <property type="entry name" value="SecYEG/CpoB_TPR"/>
</dbReference>
<dbReference type="PANTHER" id="PTHR38035:SF1">
    <property type="entry name" value="ANCILLARY SECYEG TRANSLOCON SUBUNIT"/>
    <property type="match status" value="1"/>
</dbReference>
<dbReference type="InterPro" id="IPR026039">
    <property type="entry name" value="YfgM"/>
</dbReference>
<dbReference type="PANTHER" id="PTHR38035">
    <property type="entry name" value="UPF0070 PROTEIN YFGM"/>
    <property type="match status" value="1"/>
</dbReference>
<keyword evidence="4 8" id="KW-0812">Transmembrane</keyword>
<keyword evidence="13" id="KW-1185">Reference proteome</keyword>
<dbReference type="GO" id="GO:0005886">
    <property type="term" value="C:plasma membrane"/>
    <property type="evidence" value="ECO:0007669"/>
    <property type="project" value="UniProtKB-SubCell"/>
</dbReference>
<evidence type="ECO:0000313" key="13">
    <source>
        <dbReference type="Proteomes" id="UP000224607"/>
    </source>
</evidence>
<dbReference type="RefSeq" id="WP_092507728.1">
    <property type="nucleotide sequence ID" value="NZ_CAWNQB010000001.1"/>
</dbReference>
<evidence type="ECO:0000256" key="7">
    <source>
        <dbReference type="ARBA" id="ARBA00023186"/>
    </source>
</evidence>
<comment type="subcellular location">
    <subcellularLocation>
        <location evidence="2">Cell membrane</location>
    </subcellularLocation>
    <subcellularLocation>
        <location evidence="1">Membrane</location>
        <topology evidence="1">Single-pass membrane protein</topology>
    </subcellularLocation>
</comment>
<evidence type="ECO:0000313" key="10">
    <source>
        <dbReference type="EMBL" id="PHM46231.1"/>
    </source>
</evidence>
<evidence type="ECO:0000259" key="9">
    <source>
        <dbReference type="Pfam" id="PF09976"/>
    </source>
</evidence>
<name>A0A1I3JJT2_9GAMM</name>
<protein>
    <submittedName>
        <fullName evidence="10">Membrane protein</fullName>
    </submittedName>
    <submittedName>
        <fullName evidence="11">Putative negative regulator of RcsB-dependent stress response</fullName>
    </submittedName>
</protein>
<sequence length="206" mass="22363">MEVYTTETEQVDAIKRFFATNGKYLAVGLILGIGALIGWNYWKGHQTNQLYETAESFEKMNKSLVSGSKESIAAAETFANETNNIYGVMTDLELAKQAVEQNNLAQAEKNLLAASGKAKDGDMQSIANLRLARVQLAEDKTDAALKTLEQIKGKGWVVAVEDIRGDILAKKGDIAGARAAYSNGLGADGPQIMKDFMKIKLNNLSN</sequence>
<keyword evidence="3" id="KW-1003">Cell membrane</keyword>
<dbReference type="Proteomes" id="UP000198919">
    <property type="component" value="Unassembled WGS sequence"/>
</dbReference>
<evidence type="ECO:0000256" key="5">
    <source>
        <dbReference type="ARBA" id="ARBA00022989"/>
    </source>
</evidence>
<evidence type="ECO:0000256" key="1">
    <source>
        <dbReference type="ARBA" id="ARBA00004167"/>
    </source>
</evidence>